<dbReference type="PRINTS" id="PR00455">
    <property type="entry name" value="HTHTETR"/>
</dbReference>
<evidence type="ECO:0000313" key="7">
    <source>
        <dbReference type="Proteomes" id="UP000677457"/>
    </source>
</evidence>
<dbReference type="InterPro" id="IPR049445">
    <property type="entry name" value="TetR_SbtR-like_C"/>
</dbReference>
<evidence type="ECO:0000313" key="6">
    <source>
        <dbReference type="EMBL" id="GIM84297.1"/>
    </source>
</evidence>
<gene>
    <name evidence="6" type="ORF">Sar04_16570</name>
</gene>
<dbReference type="InterPro" id="IPR050109">
    <property type="entry name" value="HTH-type_TetR-like_transc_reg"/>
</dbReference>
<feature type="domain" description="HTH tetR-type" evidence="5">
    <location>
        <begin position="18"/>
        <end position="77"/>
    </location>
</feature>
<dbReference type="Pfam" id="PF21597">
    <property type="entry name" value="TetR_C_43"/>
    <property type="match status" value="1"/>
</dbReference>
<keyword evidence="2 4" id="KW-0238">DNA-binding</keyword>
<evidence type="ECO:0000256" key="3">
    <source>
        <dbReference type="ARBA" id="ARBA00023163"/>
    </source>
</evidence>
<name>A0ABQ4JPM9_SALAC</name>
<sequence length="233" mass="25482">MSVGGEQERPVALRADARRNREQIIAAARTLFSEVGVDVPMEEVARAAGVGVGTLYRRFSDRDELIKAVGLDNVTLLVDLAHQAERSEADPAAALIRLLRTTLELRLDITVMALSPRAFQAIQESHAIAQQRDEVIAAARRLLRRAQQAGTIRPDIDVGDMMLALFLLSRLVMPAADELGEMAFQRLFTLVVDGLRATSGSPLPGRPFDQHDLEVLRQGGMRVIDKPTVTGQG</sequence>
<dbReference type="PANTHER" id="PTHR30055:SF234">
    <property type="entry name" value="HTH-TYPE TRANSCRIPTIONAL REGULATOR BETI"/>
    <property type="match status" value="1"/>
</dbReference>
<protein>
    <submittedName>
        <fullName evidence="6">TetR family transcriptional regulator</fullName>
    </submittedName>
</protein>
<dbReference type="Pfam" id="PF00440">
    <property type="entry name" value="TetR_N"/>
    <property type="match status" value="1"/>
</dbReference>
<dbReference type="SUPFAM" id="SSF46689">
    <property type="entry name" value="Homeodomain-like"/>
    <property type="match status" value="1"/>
</dbReference>
<evidence type="ECO:0000256" key="1">
    <source>
        <dbReference type="ARBA" id="ARBA00023015"/>
    </source>
</evidence>
<evidence type="ECO:0000256" key="4">
    <source>
        <dbReference type="PROSITE-ProRule" id="PRU00335"/>
    </source>
</evidence>
<keyword evidence="7" id="KW-1185">Reference proteome</keyword>
<proteinExistence type="predicted"/>
<dbReference type="InterPro" id="IPR036271">
    <property type="entry name" value="Tet_transcr_reg_TetR-rel_C_sf"/>
</dbReference>
<feature type="DNA-binding region" description="H-T-H motif" evidence="4">
    <location>
        <begin position="40"/>
        <end position="59"/>
    </location>
</feature>
<dbReference type="InterPro" id="IPR001647">
    <property type="entry name" value="HTH_TetR"/>
</dbReference>
<dbReference type="EMBL" id="BOQM01000010">
    <property type="protein sequence ID" value="GIM84297.1"/>
    <property type="molecule type" value="Genomic_DNA"/>
</dbReference>
<accession>A0ABQ4JPM9</accession>
<keyword evidence="3" id="KW-0804">Transcription</keyword>
<dbReference type="Gene3D" id="1.10.357.10">
    <property type="entry name" value="Tetracycline Repressor, domain 2"/>
    <property type="match status" value="1"/>
</dbReference>
<dbReference type="Proteomes" id="UP000677457">
    <property type="component" value="Unassembled WGS sequence"/>
</dbReference>
<organism evidence="6 7">
    <name type="scientific">Salinispora arenicola</name>
    <dbReference type="NCBI Taxonomy" id="168697"/>
    <lineage>
        <taxon>Bacteria</taxon>
        <taxon>Bacillati</taxon>
        <taxon>Actinomycetota</taxon>
        <taxon>Actinomycetes</taxon>
        <taxon>Micromonosporales</taxon>
        <taxon>Micromonosporaceae</taxon>
        <taxon>Salinispora</taxon>
    </lineage>
</organism>
<comment type="caution">
    <text evidence="6">The sequence shown here is derived from an EMBL/GenBank/DDBJ whole genome shotgun (WGS) entry which is preliminary data.</text>
</comment>
<dbReference type="SUPFAM" id="SSF48498">
    <property type="entry name" value="Tetracyclin repressor-like, C-terminal domain"/>
    <property type="match status" value="1"/>
</dbReference>
<evidence type="ECO:0000256" key="2">
    <source>
        <dbReference type="ARBA" id="ARBA00023125"/>
    </source>
</evidence>
<dbReference type="PANTHER" id="PTHR30055">
    <property type="entry name" value="HTH-TYPE TRANSCRIPTIONAL REGULATOR RUTR"/>
    <property type="match status" value="1"/>
</dbReference>
<evidence type="ECO:0000259" key="5">
    <source>
        <dbReference type="PROSITE" id="PS50977"/>
    </source>
</evidence>
<dbReference type="InterPro" id="IPR009057">
    <property type="entry name" value="Homeodomain-like_sf"/>
</dbReference>
<dbReference type="PROSITE" id="PS50977">
    <property type="entry name" value="HTH_TETR_2"/>
    <property type="match status" value="1"/>
</dbReference>
<reference evidence="6 7" key="1">
    <citation type="submission" date="2021-03" db="EMBL/GenBank/DDBJ databases">
        <title>Whole genome shotgun sequence of Salinispora arenicola NBRC 105043.</title>
        <authorList>
            <person name="Komaki H."/>
            <person name="Tamura T."/>
        </authorList>
    </citation>
    <scope>NUCLEOTIDE SEQUENCE [LARGE SCALE GENOMIC DNA]</scope>
    <source>
        <strain evidence="6 7">NBRC 105043</strain>
    </source>
</reference>
<keyword evidence="1" id="KW-0805">Transcription regulation</keyword>